<comment type="caution">
    <text evidence="2">The sequence shown here is derived from an EMBL/GenBank/DDBJ whole genome shotgun (WGS) entry which is preliminary data.</text>
</comment>
<name>A0A9W4UA76_9PLEO</name>
<sequence length="435" mass="49696">MMIDCSSGTIPQMCLKCRKRSPLLPASLASASRTTSLIVQRPYTVQFIIGTLESPENIPRPSVYMPSTLATRSSYLRRRIHPPYKGEKITKVVLVEAYYDALVLYKSWLQHGVVPKFRRSSHTPIPTLEGTLLWSECFDLVRAHVMGTRFEHGEFSDYVMDELVRWLDPTQEPNIEALDFVFRENGVSEELQRFVVDRMFAVEEHIRKIFLSFLERKLKGKLGIARQARLSEYHVGDNDADCEDSQNSETEDDDSTAEFSSEDERASFGRHQVAMPNRSPTPPMPPNRSLSTRHALREFHREYDPISTAIREPRSPYLMRSYSSFQRPVPFPPAEYLASAKNDAVVRRYDVRRKPLPSLPMSFKDDSHPIVRHGSLPTLRPAIVVSMDGENEKRLVSRTKGKHPSGEATELEGRTVTPEELLESTPRADSPSYEE</sequence>
<organism evidence="2 3">
    <name type="scientific">Periconia digitata</name>
    <dbReference type="NCBI Taxonomy" id="1303443"/>
    <lineage>
        <taxon>Eukaryota</taxon>
        <taxon>Fungi</taxon>
        <taxon>Dikarya</taxon>
        <taxon>Ascomycota</taxon>
        <taxon>Pezizomycotina</taxon>
        <taxon>Dothideomycetes</taxon>
        <taxon>Pleosporomycetidae</taxon>
        <taxon>Pleosporales</taxon>
        <taxon>Massarineae</taxon>
        <taxon>Periconiaceae</taxon>
        <taxon>Periconia</taxon>
    </lineage>
</organism>
<evidence type="ECO:0000256" key="1">
    <source>
        <dbReference type="SAM" id="MobiDB-lite"/>
    </source>
</evidence>
<feature type="region of interest" description="Disordered" evidence="1">
    <location>
        <begin position="237"/>
        <end position="290"/>
    </location>
</feature>
<dbReference type="OrthoDB" id="3788067at2759"/>
<proteinExistence type="predicted"/>
<dbReference type="Proteomes" id="UP001152607">
    <property type="component" value="Unassembled WGS sequence"/>
</dbReference>
<feature type="region of interest" description="Disordered" evidence="1">
    <location>
        <begin position="394"/>
        <end position="435"/>
    </location>
</feature>
<evidence type="ECO:0000313" key="2">
    <source>
        <dbReference type="EMBL" id="CAI6328918.1"/>
    </source>
</evidence>
<gene>
    <name evidence="2" type="ORF">PDIGIT_LOCUS4042</name>
</gene>
<dbReference type="AlphaFoldDB" id="A0A9W4UA76"/>
<evidence type="ECO:0000313" key="3">
    <source>
        <dbReference type="Proteomes" id="UP001152607"/>
    </source>
</evidence>
<reference evidence="2" key="1">
    <citation type="submission" date="2023-01" db="EMBL/GenBank/DDBJ databases">
        <authorList>
            <person name="Van Ghelder C."/>
            <person name="Rancurel C."/>
        </authorList>
    </citation>
    <scope>NUCLEOTIDE SEQUENCE</scope>
    <source>
        <strain evidence="2">CNCM I-4278</strain>
    </source>
</reference>
<feature type="compositionally biased region" description="Acidic residues" evidence="1">
    <location>
        <begin position="238"/>
        <end position="256"/>
    </location>
</feature>
<dbReference type="EMBL" id="CAOQHR010000002">
    <property type="protein sequence ID" value="CAI6328918.1"/>
    <property type="molecule type" value="Genomic_DNA"/>
</dbReference>
<protein>
    <submittedName>
        <fullName evidence="2">Uncharacterized protein</fullName>
    </submittedName>
</protein>
<keyword evidence="3" id="KW-1185">Reference proteome</keyword>
<accession>A0A9W4UA76</accession>